<dbReference type="AlphaFoldDB" id="A0A0E9XWR2"/>
<organism evidence="1">
    <name type="scientific">Anguilla anguilla</name>
    <name type="common">European freshwater eel</name>
    <name type="synonym">Muraena anguilla</name>
    <dbReference type="NCBI Taxonomy" id="7936"/>
    <lineage>
        <taxon>Eukaryota</taxon>
        <taxon>Metazoa</taxon>
        <taxon>Chordata</taxon>
        <taxon>Craniata</taxon>
        <taxon>Vertebrata</taxon>
        <taxon>Euteleostomi</taxon>
        <taxon>Actinopterygii</taxon>
        <taxon>Neopterygii</taxon>
        <taxon>Teleostei</taxon>
        <taxon>Anguilliformes</taxon>
        <taxon>Anguillidae</taxon>
        <taxon>Anguilla</taxon>
    </lineage>
</organism>
<name>A0A0E9XWR2_ANGAN</name>
<sequence length="56" mass="6536">MYAGVFVTRKFGLKVLKVNVIQTGFVHCDYCFGYSQQQSGKIITDKNKVEWDKRLF</sequence>
<reference evidence="1" key="2">
    <citation type="journal article" date="2015" name="Fish Shellfish Immunol.">
        <title>Early steps in the European eel (Anguilla anguilla)-Vibrio vulnificus interaction in the gills: Role of the RtxA13 toxin.</title>
        <authorList>
            <person name="Callol A."/>
            <person name="Pajuelo D."/>
            <person name="Ebbesson L."/>
            <person name="Teles M."/>
            <person name="MacKenzie S."/>
            <person name="Amaro C."/>
        </authorList>
    </citation>
    <scope>NUCLEOTIDE SEQUENCE</scope>
</reference>
<accession>A0A0E9XWR2</accession>
<protein>
    <submittedName>
        <fullName evidence="1">Uncharacterized protein</fullName>
    </submittedName>
</protein>
<reference evidence="1" key="1">
    <citation type="submission" date="2014-11" db="EMBL/GenBank/DDBJ databases">
        <authorList>
            <person name="Amaro Gonzalez C."/>
        </authorList>
    </citation>
    <scope>NUCLEOTIDE SEQUENCE</scope>
</reference>
<proteinExistence type="predicted"/>
<evidence type="ECO:0000313" key="1">
    <source>
        <dbReference type="EMBL" id="JAI06266.1"/>
    </source>
</evidence>
<dbReference type="EMBL" id="GBXM01002312">
    <property type="protein sequence ID" value="JAI06266.1"/>
    <property type="molecule type" value="Transcribed_RNA"/>
</dbReference>